<protein>
    <submittedName>
        <fullName evidence="3">Uncharacterized protein</fullName>
    </submittedName>
</protein>
<evidence type="ECO:0000256" key="2">
    <source>
        <dbReference type="SAM" id="Phobius"/>
    </source>
</evidence>
<feature type="transmembrane region" description="Helical" evidence="2">
    <location>
        <begin position="328"/>
        <end position="351"/>
    </location>
</feature>
<feature type="region of interest" description="Disordered" evidence="1">
    <location>
        <begin position="100"/>
        <end position="167"/>
    </location>
</feature>
<keyword evidence="4" id="KW-1185">Reference proteome</keyword>
<evidence type="ECO:0000256" key="1">
    <source>
        <dbReference type="SAM" id="MobiDB-lite"/>
    </source>
</evidence>
<reference evidence="3" key="1">
    <citation type="submission" date="2020-05" db="EMBL/GenBank/DDBJ databases">
        <title>Mycena genomes resolve the evolution of fungal bioluminescence.</title>
        <authorList>
            <person name="Tsai I.J."/>
        </authorList>
    </citation>
    <scope>NUCLEOTIDE SEQUENCE</scope>
    <source>
        <strain evidence="3">160909Yilan</strain>
    </source>
</reference>
<gene>
    <name evidence="3" type="ORF">MSAN_01311000</name>
</gene>
<dbReference type="OrthoDB" id="3063096at2759"/>
<name>A0A8H7D397_9AGAR</name>
<proteinExistence type="predicted"/>
<feature type="compositionally biased region" description="Pro residues" evidence="1">
    <location>
        <begin position="111"/>
        <end position="120"/>
    </location>
</feature>
<keyword evidence="2" id="KW-1133">Transmembrane helix</keyword>
<dbReference type="EMBL" id="JACAZH010000010">
    <property type="protein sequence ID" value="KAF7357163.1"/>
    <property type="molecule type" value="Genomic_DNA"/>
</dbReference>
<sequence length="378" mass="42681">MRHRHLYKSPTVVERPRYSPPRNRLNSEMGIIDATTLILLQKMMADSYEHGRVVWKENRAQCARTGETESDDLPCGPNSSQKKVEAWLVEAGLLAPDVPDERETDAETPSPELPVPPAPQTPRRRPWHRLEIIIPRKSGPKSSESSCSSLTTNLDSSSSLKSPRSPLSPIKLWSAVQRGTSAIPVPVVRRKPNLKRTQSSPPPTAVVELPVRRKCVSLENPPSWVPRPVPEKQPVEHDTLLATAFKRAVMLETITDDDVEAILRRHRDPLPDSPATSKPKPKAKPRLQFDDLASYPIRWPEPIVSPSPPSFPNVIEIAPRISCPDVRWYHLAFLVFLWHFLIISFSGYILLRVVFKPLVCMTLVYCGVVFSQFLLSFF</sequence>
<feature type="transmembrane region" description="Helical" evidence="2">
    <location>
        <begin position="358"/>
        <end position="377"/>
    </location>
</feature>
<dbReference type="Proteomes" id="UP000623467">
    <property type="component" value="Unassembled WGS sequence"/>
</dbReference>
<keyword evidence="2" id="KW-0812">Transmembrane</keyword>
<accession>A0A8H7D397</accession>
<evidence type="ECO:0000313" key="3">
    <source>
        <dbReference type="EMBL" id="KAF7357163.1"/>
    </source>
</evidence>
<evidence type="ECO:0000313" key="4">
    <source>
        <dbReference type="Proteomes" id="UP000623467"/>
    </source>
</evidence>
<comment type="caution">
    <text evidence="3">The sequence shown here is derived from an EMBL/GenBank/DDBJ whole genome shotgun (WGS) entry which is preliminary data.</text>
</comment>
<feature type="region of interest" description="Disordered" evidence="1">
    <location>
        <begin position="1"/>
        <end position="24"/>
    </location>
</feature>
<organism evidence="3 4">
    <name type="scientific">Mycena sanguinolenta</name>
    <dbReference type="NCBI Taxonomy" id="230812"/>
    <lineage>
        <taxon>Eukaryota</taxon>
        <taxon>Fungi</taxon>
        <taxon>Dikarya</taxon>
        <taxon>Basidiomycota</taxon>
        <taxon>Agaricomycotina</taxon>
        <taxon>Agaricomycetes</taxon>
        <taxon>Agaricomycetidae</taxon>
        <taxon>Agaricales</taxon>
        <taxon>Marasmiineae</taxon>
        <taxon>Mycenaceae</taxon>
        <taxon>Mycena</taxon>
    </lineage>
</organism>
<feature type="compositionally biased region" description="Low complexity" evidence="1">
    <location>
        <begin position="140"/>
        <end position="167"/>
    </location>
</feature>
<dbReference type="AlphaFoldDB" id="A0A8H7D397"/>
<keyword evidence="2" id="KW-0472">Membrane</keyword>